<comment type="caution">
    <text evidence="9">The sequence shown here is derived from an EMBL/GenBank/DDBJ whole genome shotgun (WGS) entry which is preliminary data.</text>
</comment>
<dbReference type="Proteomes" id="UP000268093">
    <property type="component" value="Unassembled WGS sequence"/>
</dbReference>
<evidence type="ECO:0000259" key="8">
    <source>
        <dbReference type="Pfam" id="PF13445"/>
    </source>
</evidence>
<dbReference type="GO" id="GO:0006281">
    <property type="term" value="P:DNA repair"/>
    <property type="evidence" value="ECO:0007669"/>
    <property type="project" value="TreeGrafter"/>
</dbReference>
<evidence type="ECO:0000256" key="2">
    <source>
        <dbReference type="ARBA" id="ARBA00022723"/>
    </source>
</evidence>
<keyword evidence="10" id="KW-1185">Reference proteome</keyword>
<comment type="similarity">
    <text evidence="1">Belongs to the SNF2/RAD54 helicase family.</text>
</comment>
<dbReference type="SUPFAM" id="SSF52540">
    <property type="entry name" value="P-loop containing nucleoside triphosphate hydrolases"/>
    <property type="match status" value="1"/>
</dbReference>
<dbReference type="GO" id="GO:0008270">
    <property type="term" value="F:zinc ion binding"/>
    <property type="evidence" value="ECO:0007669"/>
    <property type="project" value="UniProtKB-KW"/>
</dbReference>
<evidence type="ECO:0000256" key="3">
    <source>
        <dbReference type="ARBA" id="ARBA00022741"/>
    </source>
</evidence>
<reference evidence="9 10" key="1">
    <citation type="journal article" date="2018" name="New Phytol.">
        <title>Phylogenomics of Endogonaceae and evolution of mycorrhizas within Mucoromycota.</title>
        <authorList>
            <person name="Chang Y."/>
            <person name="Desiro A."/>
            <person name="Na H."/>
            <person name="Sandor L."/>
            <person name="Lipzen A."/>
            <person name="Clum A."/>
            <person name="Barry K."/>
            <person name="Grigoriev I.V."/>
            <person name="Martin F.M."/>
            <person name="Stajich J.E."/>
            <person name="Smith M.E."/>
            <person name="Bonito G."/>
            <person name="Spatafora J.W."/>
        </authorList>
    </citation>
    <scope>NUCLEOTIDE SEQUENCE [LARGE SCALE GENOMIC DNA]</scope>
    <source>
        <strain evidence="9 10">GMNB39</strain>
    </source>
</reference>
<sequence length="176" mass="19850">MRKKTDKIGGELIVPMPARNVNTVYVKFSTDEREFYKCLESRTAKIVNKYLEEGTAISIEHAFSLLLRLRQTCVHPQIVTNSKAIRKEKESVASFRDDNVKNARSIPREAVGRSLKNGALGNALCTICMKRAVEPVIVHNCGYIYCRSCISGILSTFENLLIMISPSTHPWILSYL</sequence>
<dbReference type="EMBL" id="RBNI01014376">
    <property type="protein sequence ID" value="RUP21730.1"/>
    <property type="molecule type" value="Genomic_DNA"/>
</dbReference>
<dbReference type="GO" id="GO:0005524">
    <property type="term" value="F:ATP binding"/>
    <property type="evidence" value="ECO:0007669"/>
    <property type="project" value="UniProtKB-KW"/>
</dbReference>
<evidence type="ECO:0000256" key="6">
    <source>
        <dbReference type="ARBA" id="ARBA00022833"/>
    </source>
</evidence>
<gene>
    <name evidence="9" type="ORF">BC936DRAFT_139165</name>
</gene>
<keyword evidence="6" id="KW-0862">Zinc</keyword>
<organism evidence="9 10">
    <name type="scientific">Jimgerdemannia flammicorona</name>
    <dbReference type="NCBI Taxonomy" id="994334"/>
    <lineage>
        <taxon>Eukaryota</taxon>
        <taxon>Fungi</taxon>
        <taxon>Fungi incertae sedis</taxon>
        <taxon>Mucoromycota</taxon>
        <taxon>Mucoromycotina</taxon>
        <taxon>Endogonomycetes</taxon>
        <taxon>Endogonales</taxon>
        <taxon>Endogonaceae</taxon>
        <taxon>Jimgerdemannia</taxon>
    </lineage>
</organism>
<evidence type="ECO:0000256" key="5">
    <source>
        <dbReference type="ARBA" id="ARBA00022801"/>
    </source>
</evidence>
<dbReference type="AlphaFoldDB" id="A0A433BAJ2"/>
<evidence type="ECO:0000313" key="10">
    <source>
        <dbReference type="Proteomes" id="UP000268093"/>
    </source>
</evidence>
<keyword evidence="5" id="KW-0378">Hydrolase</keyword>
<dbReference type="InterPro" id="IPR027417">
    <property type="entry name" value="P-loop_NTPase"/>
</dbReference>
<dbReference type="InterPro" id="IPR027370">
    <property type="entry name" value="Znf-RING_euk"/>
</dbReference>
<keyword evidence="2" id="KW-0479">Metal-binding</keyword>
<evidence type="ECO:0000313" key="9">
    <source>
        <dbReference type="EMBL" id="RUP21730.1"/>
    </source>
</evidence>
<dbReference type="PANTHER" id="PTHR45626">
    <property type="entry name" value="TRANSCRIPTION TERMINATION FACTOR 2-RELATED"/>
    <property type="match status" value="1"/>
</dbReference>
<dbReference type="SUPFAM" id="SSF57850">
    <property type="entry name" value="RING/U-box"/>
    <property type="match status" value="1"/>
</dbReference>
<evidence type="ECO:0000256" key="4">
    <source>
        <dbReference type="ARBA" id="ARBA00022771"/>
    </source>
</evidence>
<dbReference type="InterPro" id="IPR050628">
    <property type="entry name" value="SNF2_RAD54_helicase_TF"/>
</dbReference>
<dbReference type="GO" id="GO:0008094">
    <property type="term" value="F:ATP-dependent activity, acting on DNA"/>
    <property type="evidence" value="ECO:0007669"/>
    <property type="project" value="TreeGrafter"/>
</dbReference>
<accession>A0A433BAJ2</accession>
<feature type="domain" description="Zinc finger RING-type eukaryotic" evidence="8">
    <location>
        <begin position="125"/>
        <end position="150"/>
    </location>
</feature>
<keyword evidence="3" id="KW-0547">Nucleotide-binding</keyword>
<dbReference type="GO" id="GO:0016787">
    <property type="term" value="F:hydrolase activity"/>
    <property type="evidence" value="ECO:0007669"/>
    <property type="project" value="UniProtKB-KW"/>
</dbReference>
<name>A0A433BAJ2_9FUNG</name>
<dbReference type="InterPro" id="IPR013083">
    <property type="entry name" value="Znf_RING/FYVE/PHD"/>
</dbReference>
<dbReference type="OrthoDB" id="423559at2759"/>
<protein>
    <recommendedName>
        <fullName evidence="8">Zinc finger RING-type eukaryotic domain-containing protein</fullName>
    </recommendedName>
</protein>
<proteinExistence type="inferred from homology"/>
<dbReference type="PANTHER" id="PTHR45626:SF16">
    <property type="entry name" value="ATP-DEPENDENT HELICASE ULS1"/>
    <property type="match status" value="1"/>
</dbReference>
<evidence type="ECO:0000256" key="1">
    <source>
        <dbReference type="ARBA" id="ARBA00007025"/>
    </source>
</evidence>
<dbReference type="Gene3D" id="3.30.40.10">
    <property type="entry name" value="Zinc/RING finger domain, C3HC4 (zinc finger)"/>
    <property type="match status" value="1"/>
</dbReference>
<keyword evidence="4" id="KW-0863">Zinc-finger</keyword>
<dbReference type="GO" id="GO:0005634">
    <property type="term" value="C:nucleus"/>
    <property type="evidence" value="ECO:0007669"/>
    <property type="project" value="TreeGrafter"/>
</dbReference>
<dbReference type="Pfam" id="PF13445">
    <property type="entry name" value="zf-RING_UBOX"/>
    <property type="match status" value="1"/>
</dbReference>
<evidence type="ECO:0000256" key="7">
    <source>
        <dbReference type="ARBA" id="ARBA00022840"/>
    </source>
</evidence>
<keyword evidence="7" id="KW-0067">ATP-binding</keyword>